<dbReference type="EMBL" id="CAJVQA010022039">
    <property type="protein sequence ID" value="CAG8771779.1"/>
    <property type="molecule type" value="Genomic_DNA"/>
</dbReference>
<evidence type="ECO:0000313" key="1">
    <source>
        <dbReference type="EMBL" id="CAG8771779.1"/>
    </source>
</evidence>
<dbReference type="AlphaFoldDB" id="A0A9N9NX10"/>
<organism evidence="1 2">
    <name type="scientific">Cetraspora pellucida</name>
    <dbReference type="NCBI Taxonomy" id="1433469"/>
    <lineage>
        <taxon>Eukaryota</taxon>
        <taxon>Fungi</taxon>
        <taxon>Fungi incertae sedis</taxon>
        <taxon>Mucoromycota</taxon>
        <taxon>Glomeromycotina</taxon>
        <taxon>Glomeromycetes</taxon>
        <taxon>Diversisporales</taxon>
        <taxon>Gigasporaceae</taxon>
        <taxon>Cetraspora</taxon>
    </lineage>
</organism>
<feature type="non-terminal residue" evidence="1">
    <location>
        <position position="1"/>
    </location>
</feature>
<sequence>VENFVKTLLAVLSQLQNDNNKVARFFHFIYDVLGQLSVINKFFQKRNLYFRNIILMIDAMIASIQKNYITEAHLSYHFQLFIDHTNPFNNNDNITYYMHIFAYNSYDYDDLLQDAYEYASIITTEIRNCFPNYPLLATMKILNPIEWSCKKKELLEFSNDELQVLLNHYGSLKTINGQNFLPLVD</sequence>
<reference evidence="1" key="1">
    <citation type="submission" date="2021-06" db="EMBL/GenBank/DDBJ databases">
        <authorList>
            <person name="Kallberg Y."/>
            <person name="Tangrot J."/>
            <person name="Rosling A."/>
        </authorList>
    </citation>
    <scope>NUCLEOTIDE SEQUENCE</scope>
    <source>
        <strain evidence="1">FL966</strain>
    </source>
</reference>
<proteinExistence type="predicted"/>
<gene>
    <name evidence="1" type="ORF">CPELLU_LOCUS15913</name>
</gene>
<dbReference type="OrthoDB" id="2357621at2759"/>
<comment type="caution">
    <text evidence="1">The sequence shown here is derived from an EMBL/GenBank/DDBJ whole genome shotgun (WGS) entry which is preliminary data.</text>
</comment>
<evidence type="ECO:0000313" key="2">
    <source>
        <dbReference type="Proteomes" id="UP000789759"/>
    </source>
</evidence>
<accession>A0A9N9NX10</accession>
<name>A0A9N9NX10_9GLOM</name>
<keyword evidence="2" id="KW-1185">Reference proteome</keyword>
<dbReference type="Proteomes" id="UP000789759">
    <property type="component" value="Unassembled WGS sequence"/>
</dbReference>
<protein>
    <submittedName>
        <fullName evidence="1">7167_t:CDS:1</fullName>
    </submittedName>
</protein>